<accession>A0A645C2M7</accession>
<evidence type="ECO:0000313" key="1">
    <source>
        <dbReference type="EMBL" id="MPM71785.1"/>
    </source>
</evidence>
<dbReference type="EMBL" id="VSSQ01024331">
    <property type="protein sequence ID" value="MPM71785.1"/>
    <property type="molecule type" value="Genomic_DNA"/>
</dbReference>
<proteinExistence type="predicted"/>
<gene>
    <name evidence="1" type="ORF">SDC9_118756</name>
</gene>
<dbReference type="AlphaFoldDB" id="A0A645C2M7"/>
<sequence>MLVHHKVLGGVENRQFAVWQHKMFHLPIVVHTSSSRRSHQPARKPFFALLCVHQGRGERILPYQDIQGKTRILLNLLQAGYHRFEEPGVSTAVVSQIDDRLWYLILLNTLEDFFSEARHRQGWIVCAYIVLDEQDRLVFQKKGPVVGLGRSGRRRILCQDGKRSIGILFCFYGEQSNRSLFRLTKRDNRECHFVRWLFCNADIRIELGQIELPGKAVAKPNLIIVAEEGLCQCFHLLHRHTVDRNHFCTQIASRGSLHNAEVPRTSEIYHLCRNGMETLNKFLCQSNGGVTVLCKGSKSSEAKIQLGGIHAGSFSKRLLIEVLEGLLLPSLKEILVCGRQGGIQLVQISLIRMIDDSSGTAGKQHDNKQHGNQDMHRFHGNEYKNVLFLVPESSL</sequence>
<comment type="caution">
    <text evidence="1">The sequence shown here is derived from an EMBL/GenBank/DDBJ whole genome shotgun (WGS) entry which is preliminary data.</text>
</comment>
<name>A0A645C2M7_9ZZZZ</name>
<reference evidence="1" key="1">
    <citation type="submission" date="2019-08" db="EMBL/GenBank/DDBJ databases">
        <authorList>
            <person name="Kucharzyk K."/>
            <person name="Murdoch R.W."/>
            <person name="Higgins S."/>
            <person name="Loffler F."/>
        </authorList>
    </citation>
    <scope>NUCLEOTIDE SEQUENCE</scope>
</reference>
<organism evidence="1">
    <name type="scientific">bioreactor metagenome</name>
    <dbReference type="NCBI Taxonomy" id="1076179"/>
    <lineage>
        <taxon>unclassified sequences</taxon>
        <taxon>metagenomes</taxon>
        <taxon>ecological metagenomes</taxon>
    </lineage>
</organism>
<protein>
    <submittedName>
        <fullName evidence="1">Uncharacterized protein</fullName>
    </submittedName>
</protein>